<evidence type="ECO:0000256" key="1">
    <source>
        <dbReference type="ARBA" id="ARBA00012513"/>
    </source>
</evidence>
<dbReference type="GO" id="GO:0005524">
    <property type="term" value="F:ATP binding"/>
    <property type="evidence" value="ECO:0007669"/>
    <property type="project" value="UniProtKB-UniRule"/>
</dbReference>
<keyword evidence="4 9" id="KW-0547">Nucleotide-binding</keyword>
<dbReference type="GO" id="GO:0050684">
    <property type="term" value="P:regulation of mRNA processing"/>
    <property type="evidence" value="ECO:0007669"/>
    <property type="project" value="TreeGrafter"/>
</dbReference>
<comment type="caution">
    <text evidence="13">The sequence shown here is derived from an EMBL/GenBank/DDBJ whole genome shotgun (WGS) entry which is preliminary data.</text>
</comment>
<keyword evidence="3" id="KW-0808">Transferase</keyword>
<dbReference type="PANTHER" id="PTHR47634">
    <property type="entry name" value="PROTEIN KINASE DOMAIN-CONTAINING PROTEIN-RELATED"/>
    <property type="match status" value="1"/>
</dbReference>
<keyword evidence="5 13" id="KW-0418">Kinase</keyword>
<dbReference type="OrthoDB" id="5979581at2759"/>
<dbReference type="VEuPathDB" id="FungiDB:AAP_01824"/>
<dbReference type="InterPro" id="IPR017441">
    <property type="entry name" value="Protein_kinase_ATP_BS"/>
</dbReference>
<dbReference type="Pfam" id="PF00069">
    <property type="entry name" value="Pkinase"/>
    <property type="match status" value="1"/>
</dbReference>
<evidence type="ECO:0000259" key="12">
    <source>
        <dbReference type="PROSITE" id="PS50011"/>
    </source>
</evidence>
<dbReference type="InterPro" id="IPR011009">
    <property type="entry name" value="Kinase-like_dom_sf"/>
</dbReference>
<sequence>MPSLFRVLQSKPSKNMESGEPFLQIPPQQPFEEETSPCYDAIKFYPAKLYEILNNRYELVAKLGWGATSTVWLAKDLKKWRRRPTRFVAIKITKQDFQTPYTTKGSANELEMTRTIANANSKDPGRMFVSTILDSFETSSPFGGMHMCMAFEPLCEPLWLLQQRFHENVIPLRFMKLLCMMILEGLRFLHEECRIIHTDLKSDNIMMSLRDASVLEDLANAESISPTPRKLLWDRTIYMSRYGYASKTKYLGRPMITDFGLAVRGDGPLLYHAIQPNEYRAPEVILGAEWNYAVDIWNLGALLWDLTTGAGPFDLPENSDPAKFSSARHMARMISILGYPRSDMLRRGRATSRYFDKKGTFRYLDVLRSYGGPGDGIARHFPPLHNETEEDREMFIAFLSRMLKWRPEDRSNAANLLEDPFLKISMGTLNGKEALKGKERKPRSWLSTEKI</sequence>
<evidence type="ECO:0000256" key="7">
    <source>
        <dbReference type="ARBA" id="ARBA00047899"/>
    </source>
</evidence>
<comment type="similarity">
    <text evidence="10">Belongs to the protein kinase superfamily.</text>
</comment>
<evidence type="ECO:0000256" key="8">
    <source>
        <dbReference type="ARBA" id="ARBA00048679"/>
    </source>
</evidence>
<keyword evidence="6 9" id="KW-0067">ATP-binding</keyword>
<dbReference type="Gene3D" id="1.10.510.10">
    <property type="entry name" value="Transferase(Phosphotransferase) domain 1"/>
    <property type="match status" value="1"/>
</dbReference>
<evidence type="ECO:0000256" key="5">
    <source>
        <dbReference type="ARBA" id="ARBA00022777"/>
    </source>
</evidence>
<reference evidence="13 14" key="1">
    <citation type="journal article" date="2016" name="Genome Biol. Evol.">
        <title>Divergent and convergent evolution of fungal pathogenicity.</title>
        <authorList>
            <person name="Shang Y."/>
            <person name="Xiao G."/>
            <person name="Zheng P."/>
            <person name="Cen K."/>
            <person name="Zhan S."/>
            <person name="Wang C."/>
        </authorList>
    </citation>
    <scope>NUCLEOTIDE SEQUENCE [LARGE SCALE GENOMIC DNA]</scope>
    <source>
        <strain evidence="13 14">ARSEF 7405</strain>
    </source>
</reference>
<keyword evidence="2 10" id="KW-0723">Serine/threonine-protein kinase</keyword>
<proteinExistence type="inferred from homology"/>
<dbReference type="SUPFAM" id="SSF56112">
    <property type="entry name" value="Protein kinase-like (PK-like)"/>
    <property type="match status" value="1"/>
</dbReference>
<comment type="catalytic activity">
    <reaction evidence="7">
        <text>L-threonyl-[protein] + ATP = O-phospho-L-threonyl-[protein] + ADP + H(+)</text>
        <dbReference type="Rhea" id="RHEA:46608"/>
        <dbReference type="Rhea" id="RHEA-COMP:11060"/>
        <dbReference type="Rhea" id="RHEA-COMP:11605"/>
        <dbReference type="ChEBI" id="CHEBI:15378"/>
        <dbReference type="ChEBI" id="CHEBI:30013"/>
        <dbReference type="ChEBI" id="CHEBI:30616"/>
        <dbReference type="ChEBI" id="CHEBI:61977"/>
        <dbReference type="ChEBI" id="CHEBI:456216"/>
        <dbReference type="EC" id="2.7.11.1"/>
    </reaction>
</comment>
<dbReference type="InterPro" id="IPR000719">
    <property type="entry name" value="Prot_kinase_dom"/>
</dbReference>
<evidence type="ECO:0000313" key="14">
    <source>
        <dbReference type="Proteomes" id="UP000242877"/>
    </source>
</evidence>
<dbReference type="PANTHER" id="PTHR47634:SF9">
    <property type="entry name" value="PROTEIN KINASE DOMAIN-CONTAINING PROTEIN-RELATED"/>
    <property type="match status" value="1"/>
</dbReference>
<dbReference type="EC" id="2.7.11.1" evidence="1"/>
<gene>
    <name evidence="13" type="ORF">AAP_01824</name>
</gene>
<evidence type="ECO:0000256" key="2">
    <source>
        <dbReference type="ARBA" id="ARBA00022527"/>
    </source>
</evidence>
<dbReference type="PROSITE" id="PS50011">
    <property type="entry name" value="PROTEIN_KINASE_DOM"/>
    <property type="match status" value="1"/>
</dbReference>
<keyword evidence="14" id="KW-1185">Reference proteome</keyword>
<accession>A0A168AYH8</accession>
<dbReference type="InterPro" id="IPR008271">
    <property type="entry name" value="Ser/Thr_kinase_AS"/>
</dbReference>
<dbReference type="GO" id="GO:0000245">
    <property type="term" value="P:spliceosomal complex assembly"/>
    <property type="evidence" value="ECO:0007669"/>
    <property type="project" value="TreeGrafter"/>
</dbReference>
<dbReference type="AlphaFoldDB" id="A0A168AYH8"/>
<feature type="region of interest" description="Disordered" evidence="11">
    <location>
        <begin position="10"/>
        <end position="31"/>
    </location>
</feature>
<evidence type="ECO:0000256" key="3">
    <source>
        <dbReference type="ARBA" id="ARBA00022679"/>
    </source>
</evidence>
<dbReference type="GO" id="GO:0004674">
    <property type="term" value="F:protein serine/threonine kinase activity"/>
    <property type="evidence" value="ECO:0007669"/>
    <property type="project" value="UniProtKB-KW"/>
</dbReference>
<evidence type="ECO:0000256" key="4">
    <source>
        <dbReference type="ARBA" id="ARBA00022741"/>
    </source>
</evidence>
<dbReference type="SMART" id="SM00220">
    <property type="entry name" value="S_TKc"/>
    <property type="match status" value="1"/>
</dbReference>
<evidence type="ECO:0000313" key="13">
    <source>
        <dbReference type="EMBL" id="KZZ94524.1"/>
    </source>
</evidence>
<evidence type="ECO:0000256" key="9">
    <source>
        <dbReference type="PROSITE-ProRule" id="PRU10141"/>
    </source>
</evidence>
<name>A0A168AYH8_9EURO</name>
<feature type="domain" description="Protein kinase" evidence="12">
    <location>
        <begin position="57"/>
        <end position="422"/>
    </location>
</feature>
<evidence type="ECO:0000256" key="6">
    <source>
        <dbReference type="ARBA" id="ARBA00022840"/>
    </source>
</evidence>
<comment type="catalytic activity">
    <reaction evidence="8">
        <text>L-seryl-[protein] + ATP = O-phospho-L-seryl-[protein] + ADP + H(+)</text>
        <dbReference type="Rhea" id="RHEA:17989"/>
        <dbReference type="Rhea" id="RHEA-COMP:9863"/>
        <dbReference type="Rhea" id="RHEA-COMP:11604"/>
        <dbReference type="ChEBI" id="CHEBI:15378"/>
        <dbReference type="ChEBI" id="CHEBI:29999"/>
        <dbReference type="ChEBI" id="CHEBI:30616"/>
        <dbReference type="ChEBI" id="CHEBI:83421"/>
        <dbReference type="ChEBI" id="CHEBI:456216"/>
        <dbReference type="EC" id="2.7.11.1"/>
    </reaction>
</comment>
<evidence type="ECO:0000256" key="10">
    <source>
        <dbReference type="RuleBase" id="RU000304"/>
    </source>
</evidence>
<evidence type="ECO:0000256" key="11">
    <source>
        <dbReference type="SAM" id="MobiDB-lite"/>
    </source>
</evidence>
<dbReference type="PROSITE" id="PS00107">
    <property type="entry name" value="PROTEIN_KINASE_ATP"/>
    <property type="match status" value="1"/>
</dbReference>
<feature type="binding site" evidence="9">
    <location>
        <position position="91"/>
    </location>
    <ligand>
        <name>ATP</name>
        <dbReference type="ChEBI" id="CHEBI:30616"/>
    </ligand>
</feature>
<dbReference type="Gene3D" id="3.30.200.20">
    <property type="entry name" value="Phosphorylase Kinase, domain 1"/>
    <property type="match status" value="1"/>
</dbReference>
<dbReference type="Proteomes" id="UP000242877">
    <property type="component" value="Unassembled WGS sequence"/>
</dbReference>
<dbReference type="PROSITE" id="PS00108">
    <property type="entry name" value="PROTEIN_KINASE_ST"/>
    <property type="match status" value="1"/>
</dbReference>
<dbReference type="InterPro" id="IPR051334">
    <property type="entry name" value="SRPK"/>
</dbReference>
<dbReference type="EMBL" id="AZGZ01000006">
    <property type="protein sequence ID" value="KZZ94524.1"/>
    <property type="molecule type" value="Genomic_DNA"/>
</dbReference>
<protein>
    <recommendedName>
        <fullName evidence="1">non-specific serine/threonine protein kinase</fullName>
        <ecNumber evidence="1">2.7.11.1</ecNumber>
    </recommendedName>
</protein>
<organism evidence="13 14">
    <name type="scientific">Ascosphaera apis ARSEF 7405</name>
    <dbReference type="NCBI Taxonomy" id="392613"/>
    <lineage>
        <taxon>Eukaryota</taxon>
        <taxon>Fungi</taxon>
        <taxon>Dikarya</taxon>
        <taxon>Ascomycota</taxon>
        <taxon>Pezizomycotina</taxon>
        <taxon>Eurotiomycetes</taxon>
        <taxon>Eurotiomycetidae</taxon>
        <taxon>Onygenales</taxon>
        <taxon>Ascosphaeraceae</taxon>
        <taxon>Ascosphaera</taxon>
    </lineage>
</organism>